<dbReference type="RefSeq" id="WP_054467376.1">
    <property type="nucleotide sequence ID" value="NZ_CP159837.1"/>
</dbReference>
<comment type="subcellular location">
    <subcellularLocation>
        <location evidence="1">Membrane</location>
        <topology evidence="1">Multi-pass membrane protein</topology>
    </subcellularLocation>
</comment>
<dbReference type="AlphaFoldDB" id="A0AAU8JDX9"/>
<evidence type="ECO:0000313" key="7">
    <source>
        <dbReference type="EMBL" id="XCM36507.1"/>
    </source>
</evidence>
<feature type="domain" description="RDD" evidence="6">
    <location>
        <begin position="21"/>
        <end position="158"/>
    </location>
</feature>
<sequence length="258" mass="29487">MNIFNRVKIQTPESVELEFTLAGIGSRTYALCLDYLYWLLSLVILIILYLIFFAISVNFLQDLLGGDRLELWGFAILGLIFFFVYVGYFAFFETLWQGQTPGKRQAKIRVIRDDGRPVGLPQATLRSLLRPVDDLLFIGMFMIMFGQREKRIGDWVAGTLVVQDEEAVASAEFSFSEKADSLADRLLEATDISGLSPDDFALIREYLRRRSSLFSEAKVELSYQITQRVQTALNLEKMPKGVTAELFLEAVYLAYQKR</sequence>
<feature type="transmembrane region" description="Helical" evidence="5">
    <location>
        <begin position="71"/>
        <end position="91"/>
    </location>
</feature>
<dbReference type="EMBL" id="CP159837">
    <property type="protein sequence ID" value="XCM36507.1"/>
    <property type="molecule type" value="Genomic_DNA"/>
</dbReference>
<evidence type="ECO:0000256" key="3">
    <source>
        <dbReference type="ARBA" id="ARBA00022989"/>
    </source>
</evidence>
<evidence type="ECO:0000259" key="6">
    <source>
        <dbReference type="Pfam" id="PF06271"/>
    </source>
</evidence>
<dbReference type="Pfam" id="PF06271">
    <property type="entry name" value="RDD"/>
    <property type="match status" value="1"/>
</dbReference>
<evidence type="ECO:0000256" key="4">
    <source>
        <dbReference type="ARBA" id="ARBA00023136"/>
    </source>
</evidence>
<keyword evidence="4 5" id="KW-0472">Membrane</keyword>
<keyword evidence="2 5" id="KW-0812">Transmembrane</keyword>
<dbReference type="PANTHER" id="PTHR38480">
    <property type="entry name" value="SLR0254 PROTEIN"/>
    <property type="match status" value="1"/>
</dbReference>
<keyword evidence="3 5" id="KW-1133">Transmembrane helix</keyword>
<accession>A0AAU8JDX9</accession>
<proteinExistence type="predicted"/>
<name>A0AAU8JDX9_9CYAN</name>
<dbReference type="GO" id="GO:0016020">
    <property type="term" value="C:membrane"/>
    <property type="evidence" value="ECO:0007669"/>
    <property type="project" value="UniProtKB-SubCell"/>
</dbReference>
<reference evidence="7" key="1">
    <citation type="submission" date="2024-07" db="EMBL/GenBank/DDBJ databases">
        <authorList>
            <person name="Kim Y.J."/>
            <person name="Jeong J.Y."/>
        </authorList>
    </citation>
    <scope>NUCLEOTIDE SEQUENCE</scope>
    <source>
        <strain evidence="7">GIHE-MW2</strain>
    </source>
</reference>
<dbReference type="InterPro" id="IPR010432">
    <property type="entry name" value="RDD"/>
</dbReference>
<evidence type="ECO:0000256" key="2">
    <source>
        <dbReference type="ARBA" id="ARBA00022692"/>
    </source>
</evidence>
<protein>
    <submittedName>
        <fullName evidence="7">RDD family protein</fullName>
    </submittedName>
</protein>
<organism evidence="7">
    <name type="scientific">Planktothricoides raciborskii GIHE-MW2</name>
    <dbReference type="NCBI Taxonomy" id="2792601"/>
    <lineage>
        <taxon>Bacteria</taxon>
        <taxon>Bacillati</taxon>
        <taxon>Cyanobacteriota</taxon>
        <taxon>Cyanophyceae</taxon>
        <taxon>Oscillatoriophycideae</taxon>
        <taxon>Oscillatoriales</taxon>
        <taxon>Oscillatoriaceae</taxon>
        <taxon>Planktothricoides</taxon>
    </lineage>
</organism>
<dbReference type="PANTHER" id="PTHR38480:SF1">
    <property type="entry name" value="SLR0254 PROTEIN"/>
    <property type="match status" value="1"/>
</dbReference>
<evidence type="ECO:0000256" key="5">
    <source>
        <dbReference type="SAM" id="Phobius"/>
    </source>
</evidence>
<feature type="transmembrane region" description="Helical" evidence="5">
    <location>
        <begin position="35"/>
        <end position="59"/>
    </location>
</feature>
<gene>
    <name evidence="7" type="ORF">ABWT76_005270</name>
</gene>
<evidence type="ECO:0000256" key="1">
    <source>
        <dbReference type="ARBA" id="ARBA00004141"/>
    </source>
</evidence>